<sequence>MAVWGKRLGVGLLALLALAAGVVGVYRQELQRLWTVHTLFDQDKIVSNFSNMGDAFLTAPVIAKEGATLPEGPSIPLPDGADDWIDARRITGLVVLHDGKITHESYHQGTDANDMRISWSVAKSALSLLTGQIVAEGKLSLDDLVVLHAPDLAGSAYDGVTVQDVLQMESGVEFDENYADPDSDINRMGRVIALGGGLDDFTAALTARDREPGAAWKYVSMDTHVLGMVLRGVTGQRIADLMADRLMGPAGMGPVTYLTDGEGVAFVLGGLNMRTRDYARLGLLVEQGGIMEGRQIVPEAWVDASITPSAKTAPGRIKYGYQWWVPADAALGEVMGRGVYGQYLYIDRGRQTVIAVNAADRAFSGPGITASMVAMFRAIAARQQPAG</sequence>
<evidence type="ECO:0000259" key="1">
    <source>
        <dbReference type="Pfam" id="PF00144"/>
    </source>
</evidence>
<evidence type="ECO:0000313" key="3">
    <source>
        <dbReference type="Proteomes" id="UP000786693"/>
    </source>
</evidence>
<name>A0ABQ4NKZ2_9RHOB</name>
<keyword evidence="3" id="KW-1185">Reference proteome</keyword>
<dbReference type="EMBL" id="BPFH01000002">
    <property type="protein sequence ID" value="GIT94905.1"/>
    <property type="molecule type" value="Genomic_DNA"/>
</dbReference>
<comment type="caution">
    <text evidence="2">The sequence shown here is derived from an EMBL/GenBank/DDBJ whole genome shotgun (WGS) entry which is preliminary data.</text>
</comment>
<protein>
    <recommendedName>
        <fullName evidence="1">Beta-lactamase-related domain-containing protein</fullName>
    </recommendedName>
</protein>
<dbReference type="Gene3D" id="3.40.710.10">
    <property type="entry name" value="DD-peptidase/beta-lactamase superfamily"/>
    <property type="match status" value="1"/>
</dbReference>
<dbReference type="InterPro" id="IPR050789">
    <property type="entry name" value="Diverse_Enzym_Activities"/>
</dbReference>
<organism evidence="2 3">
    <name type="scientific">Jannaschia pagri</name>
    <dbReference type="NCBI Taxonomy" id="2829797"/>
    <lineage>
        <taxon>Bacteria</taxon>
        <taxon>Pseudomonadati</taxon>
        <taxon>Pseudomonadota</taxon>
        <taxon>Alphaproteobacteria</taxon>
        <taxon>Rhodobacterales</taxon>
        <taxon>Roseobacteraceae</taxon>
        <taxon>Jannaschia</taxon>
    </lineage>
</organism>
<dbReference type="InterPro" id="IPR012338">
    <property type="entry name" value="Beta-lactam/transpept-like"/>
</dbReference>
<dbReference type="Proteomes" id="UP000786693">
    <property type="component" value="Unassembled WGS sequence"/>
</dbReference>
<dbReference type="RefSeq" id="WP_220748397.1">
    <property type="nucleotide sequence ID" value="NZ_BPFH01000002.1"/>
</dbReference>
<dbReference type="PANTHER" id="PTHR43283">
    <property type="entry name" value="BETA-LACTAMASE-RELATED"/>
    <property type="match status" value="1"/>
</dbReference>
<dbReference type="PANTHER" id="PTHR43283:SF14">
    <property type="entry name" value="BLL8153 PROTEIN"/>
    <property type="match status" value="1"/>
</dbReference>
<proteinExistence type="predicted"/>
<gene>
    <name evidence="2" type="ORF">JANAI62_15280</name>
</gene>
<reference evidence="2 3" key="1">
    <citation type="submission" date="2021-05" db="EMBL/GenBank/DDBJ databases">
        <title>Bacteria Genome sequencing.</title>
        <authorList>
            <person name="Takabe Y."/>
            <person name="Nakajima Y."/>
            <person name="Suzuki S."/>
            <person name="Shiozaki T."/>
        </authorList>
    </citation>
    <scope>NUCLEOTIDE SEQUENCE [LARGE SCALE GENOMIC DNA]</scope>
    <source>
        <strain evidence="2 3">AI_62</strain>
    </source>
</reference>
<dbReference type="SUPFAM" id="SSF56601">
    <property type="entry name" value="beta-lactamase/transpeptidase-like"/>
    <property type="match status" value="1"/>
</dbReference>
<dbReference type="InterPro" id="IPR001466">
    <property type="entry name" value="Beta-lactam-related"/>
</dbReference>
<feature type="domain" description="Beta-lactamase-related" evidence="1">
    <location>
        <begin position="93"/>
        <end position="358"/>
    </location>
</feature>
<accession>A0ABQ4NKZ2</accession>
<evidence type="ECO:0000313" key="2">
    <source>
        <dbReference type="EMBL" id="GIT94905.1"/>
    </source>
</evidence>
<dbReference type="Pfam" id="PF00144">
    <property type="entry name" value="Beta-lactamase"/>
    <property type="match status" value="1"/>
</dbReference>